<organism evidence="1 2">
    <name type="scientific">Campylobacter cuniculorum DSM 23162 = LMG 24588</name>
    <dbReference type="NCBI Taxonomy" id="1121267"/>
    <lineage>
        <taxon>Bacteria</taxon>
        <taxon>Pseudomonadati</taxon>
        <taxon>Campylobacterota</taxon>
        <taxon>Epsilonproteobacteria</taxon>
        <taxon>Campylobacterales</taxon>
        <taxon>Campylobacteraceae</taxon>
        <taxon>Campylobacter</taxon>
    </lineage>
</organism>
<dbReference type="AlphaFoldDB" id="A0A1W6BVC8"/>
<reference evidence="1 2" key="1">
    <citation type="submission" date="2017-04" db="EMBL/GenBank/DDBJ databases">
        <title>Complete genome sequence of the Campylobacter cuniculorum type strain LMG24588.</title>
        <authorList>
            <person name="Miller W.G."/>
            <person name="Yee E."/>
            <person name="Revez J."/>
            <person name="Bono J.L."/>
            <person name="Rossi M."/>
        </authorList>
    </citation>
    <scope>NUCLEOTIDE SEQUENCE [LARGE SCALE GENOMIC DNA]</scope>
    <source>
        <strain evidence="1 2">LMG 24588</strain>
    </source>
</reference>
<name>A0A1W6BVC8_9BACT</name>
<evidence type="ECO:0000313" key="1">
    <source>
        <dbReference type="EMBL" id="ARJ56021.1"/>
    </source>
</evidence>
<dbReference type="Proteomes" id="UP000192902">
    <property type="component" value="Chromosome"/>
</dbReference>
<dbReference type="KEGG" id="ccun:CCUN_0369"/>
<accession>A0A1W6BVC8</accession>
<proteinExistence type="predicted"/>
<dbReference type="EMBL" id="CP020867">
    <property type="protein sequence ID" value="ARJ56021.1"/>
    <property type="molecule type" value="Genomic_DNA"/>
</dbReference>
<dbReference type="RefSeq" id="WP_157258332.1">
    <property type="nucleotide sequence ID" value="NZ_CP020867.1"/>
</dbReference>
<gene>
    <name evidence="1" type="ORF">CCUN_0369</name>
</gene>
<evidence type="ECO:0000313" key="2">
    <source>
        <dbReference type="Proteomes" id="UP000192902"/>
    </source>
</evidence>
<sequence>MTLYVPFVYEIKNNLASFKPQIKKPPIKQIESPYFVENQNYGLLRKLFKGFFYGL</sequence>
<protein>
    <submittedName>
        <fullName evidence="1">Uncharacterized protein</fullName>
    </submittedName>
</protein>
<dbReference type="STRING" id="1121267.CCUN_0369"/>